<dbReference type="InterPro" id="IPR000551">
    <property type="entry name" value="MerR-type_HTH_dom"/>
</dbReference>
<dbReference type="PROSITE" id="PS50937">
    <property type="entry name" value="HTH_MERR_2"/>
    <property type="match status" value="1"/>
</dbReference>
<dbReference type="Pfam" id="PF08241">
    <property type="entry name" value="Methyltransf_11"/>
    <property type="match status" value="1"/>
</dbReference>
<dbReference type="CDD" id="cd00592">
    <property type="entry name" value="HTH_MerR-like"/>
    <property type="match status" value="1"/>
</dbReference>
<dbReference type="InterPro" id="IPR009061">
    <property type="entry name" value="DNA-bd_dom_put_sf"/>
</dbReference>
<dbReference type="OrthoDB" id="122388at2"/>
<dbReference type="PANTHER" id="PTHR30204:SF69">
    <property type="entry name" value="MERR-FAMILY TRANSCRIPTIONAL REGULATOR"/>
    <property type="match status" value="1"/>
</dbReference>
<dbReference type="Gene3D" id="3.40.50.150">
    <property type="entry name" value="Vaccinia Virus protein VP39"/>
    <property type="match status" value="1"/>
</dbReference>
<dbReference type="SUPFAM" id="SSF53335">
    <property type="entry name" value="S-adenosyl-L-methionine-dependent methyltransferases"/>
    <property type="match status" value="1"/>
</dbReference>
<evidence type="ECO:0000313" key="7">
    <source>
        <dbReference type="Proteomes" id="UP000184386"/>
    </source>
</evidence>
<keyword evidence="7" id="KW-1185">Reference proteome</keyword>
<evidence type="ECO:0000256" key="1">
    <source>
        <dbReference type="ARBA" id="ARBA00022491"/>
    </source>
</evidence>
<keyword evidence="6" id="KW-0808">Transferase</keyword>
<evidence type="ECO:0000259" key="5">
    <source>
        <dbReference type="PROSITE" id="PS50937"/>
    </source>
</evidence>
<dbReference type="RefSeq" id="WP_073275970.1">
    <property type="nucleotide sequence ID" value="NZ_FRAC01000011.1"/>
</dbReference>
<dbReference type="Pfam" id="PF13411">
    <property type="entry name" value="MerR_1"/>
    <property type="match status" value="1"/>
</dbReference>
<evidence type="ECO:0000313" key="6">
    <source>
        <dbReference type="EMBL" id="SHK36384.1"/>
    </source>
</evidence>
<keyword evidence="4" id="KW-0804">Transcription</keyword>
<keyword evidence="3" id="KW-0238">DNA-binding</keyword>
<accession>A0A1M6RVD5</accession>
<dbReference type="SUPFAM" id="SSF46955">
    <property type="entry name" value="Putative DNA-binding domain"/>
    <property type="match status" value="1"/>
</dbReference>
<keyword evidence="6" id="KW-0489">Methyltransferase</keyword>
<reference evidence="6 7" key="1">
    <citation type="submission" date="2016-11" db="EMBL/GenBank/DDBJ databases">
        <authorList>
            <person name="Jaros S."/>
            <person name="Januszkiewicz K."/>
            <person name="Wedrychowicz H."/>
        </authorList>
    </citation>
    <scope>NUCLEOTIDE SEQUENCE [LARGE SCALE GENOMIC DNA]</scope>
    <source>
        <strain evidence="6 7">DSM 15929</strain>
    </source>
</reference>
<proteinExistence type="predicted"/>
<evidence type="ECO:0000256" key="4">
    <source>
        <dbReference type="ARBA" id="ARBA00023163"/>
    </source>
</evidence>
<dbReference type="InterPro" id="IPR029063">
    <property type="entry name" value="SAM-dependent_MTases_sf"/>
</dbReference>
<dbReference type="EMBL" id="FRAC01000011">
    <property type="protein sequence ID" value="SHK36384.1"/>
    <property type="molecule type" value="Genomic_DNA"/>
</dbReference>
<dbReference type="CDD" id="cd02440">
    <property type="entry name" value="AdoMet_MTases"/>
    <property type="match status" value="1"/>
</dbReference>
<dbReference type="InterPro" id="IPR013216">
    <property type="entry name" value="Methyltransf_11"/>
</dbReference>
<dbReference type="PANTHER" id="PTHR30204">
    <property type="entry name" value="REDOX-CYCLING DRUG-SENSING TRANSCRIPTIONAL ACTIVATOR SOXR"/>
    <property type="match status" value="1"/>
</dbReference>
<dbReference type="STRING" id="1121322.SAMN02745136_02305"/>
<dbReference type="Proteomes" id="UP000184386">
    <property type="component" value="Unassembled WGS sequence"/>
</dbReference>
<dbReference type="InterPro" id="IPR047057">
    <property type="entry name" value="MerR_fam"/>
</dbReference>
<protein>
    <submittedName>
        <fullName evidence="6">Putative AdoMet-dependent methyltransferase</fullName>
    </submittedName>
</protein>
<keyword evidence="1" id="KW-0678">Repressor</keyword>
<feature type="domain" description="HTH merR-type" evidence="5">
    <location>
        <begin position="1"/>
        <end position="69"/>
    </location>
</feature>
<gene>
    <name evidence="6" type="ORF">SAMN02745136_02305</name>
</gene>
<dbReference type="GO" id="GO:0003700">
    <property type="term" value="F:DNA-binding transcription factor activity"/>
    <property type="evidence" value="ECO:0007669"/>
    <property type="project" value="InterPro"/>
</dbReference>
<dbReference type="AlphaFoldDB" id="A0A1M6RVD5"/>
<name>A0A1M6RVD5_9FIRM</name>
<organism evidence="6 7">
    <name type="scientific">Anaerocolumna jejuensis DSM 15929</name>
    <dbReference type="NCBI Taxonomy" id="1121322"/>
    <lineage>
        <taxon>Bacteria</taxon>
        <taxon>Bacillati</taxon>
        <taxon>Bacillota</taxon>
        <taxon>Clostridia</taxon>
        <taxon>Lachnospirales</taxon>
        <taxon>Lachnospiraceae</taxon>
        <taxon>Anaerocolumna</taxon>
    </lineage>
</organism>
<keyword evidence="2" id="KW-0805">Transcription regulation</keyword>
<dbReference type="SMART" id="SM00422">
    <property type="entry name" value="HTH_MERR"/>
    <property type="match status" value="1"/>
</dbReference>
<dbReference type="Gene3D" id="1.10.1660.10">
    <property type="match status" value="1"/>
</dbReference>
<evidence type="ECO:0000256" key="3">
    <source>
        <dbReference type="ARBA" id="ARBA00023125"/>
    </source>
</evidence>
<sequence length="344" mass="39746">MYTIKQVSERLKINPNALRFYEEKGLVNPCRGENGYRDYSVEDISRLEIIVLYRKMGFSIEAIGKLVQDNRNRELLNQFVAQYSILNHHIHTMCTVRETLGKCVEELLDKSVLNSHILERMEQTAEIIAISEEWEDKWDFDSWAENYDTDIRKKGSGLDFYHNYNRVLSTTANAILSGKVVEIGIGTGNLAKAALEKGFLPENYIGIDQSVNMLKEARKKCPDIILRIGDFLHLPLENSTCDSIVTSYAFHHCTHEEKVLAISEMNRILKGQGRIIITDLMFTDSSNRRRYEEACTEAEREDLKDEYFGNIDEMEAMLSSHGFCCIHKRIDDLIWMIVADRDKK</sequence>
<evidence type="ECO:0000256" key="2">
    <source>
        <dbReference type="ARBA" id="ARBA00023015"/>
    </source>
</evidence>
<dbReference type="GO" id="GO:0008757">
    <property type="term" value="F:S-adenosylmethionine-dependent methyltransferase activity"/>
    <property type="evidence" value="ECO:0007669"/>
    <property type="project" value="InterPro"/>
</dbReference>
<dbReference type="GO" id="GO:0032259">
    <property type="term" value="P:methylation"/>
    <property type="evidence" value="ECO:0007669"/>
    <property type="project" value="UniProtKB-KW"/>
</dbReference>
<dbReference type="GO" id="GO:0003677">
    <property type="term" value="F:DNA binding"/>
    <property type="evidence" value="ECO:0007669"/>
    <property type="project" value="UniProtKB-KW"/>
</dbReference>